<dbReference type="EMBL" id="WSZM01000115">
    <property type="protein sequence ID" value="KAF4041720.1"/>
    <property type="molecule type" value="Genomic_DNA"/>
</dbReference>
<evidence type="ECO:0000313" key="2">
    <source>
        <dbReference type="EMBL" id="KAF4041720.1"/>
    </source>
</evidence>
<protein>
    <submittedName>
        <fullName evidence="2">Uncharacterized protein</fullName>
    </submittedName>
</protein>
<dbReference type="AlphaFoldDB" id="A0A833WM49"/>
<evidence type="ECO:0000313" key="3">
    <source>
        <dbReference type="Proteomes" id="UP000602510"/>
    </source>
</evidence>
<feature type="compositionally biased region" description="Basic and acidic residues" evidence="1">
    <location>
        <begin position="28"/>
        <end position="40"/>
    </location>
</feature>
<gene>
    <name evidence="2" type="ORF">GN244_ATG06037</name>
</gene>
<evidence type="ECO:0000256" key="1">
    <source>
        <dbReference type="SAM" id="MobiDB-lite"/>
    </source>
</evidence>
<name>A0A833WM49_PHYIN</name>
<dbReference type="Proteomes" id="UP000602510">
    <property type="component" value="Unassembled WGS sequence"/>
</dbReference>
<keyword evidence="3" id="KW-1185">Reference proteome</keyword>
<organism evidence="2 3">
    <name type="scientific">Phytophthora infestans</name>
    <name type="common">Potato late blight agent</name>
    <name type="synonym">Botrytis infestans</name>
    <dbReference type="NCBI Taxonomy" id="4787"/>
    <lineage>
        <taxon>Eukaryota</taxon>
        <taxon>Sar</taxon>
        <taxon>Stramenopiles</taxon>
        <taxon>Oomycota</taxon>
        <taxon>Peronosporomycetes</taxon>
        <taxon>Peronosporales</taxon>
        <taxon>Peronosporaceae</taxon>
        <taxon>Phytophthora</taxon>
    </lineage>
</organism>
<sequence length="66" mass="7213">MSNRDDFGDLDSGDEPAEDAIVDENESEAGKESVEEKAADVAEEEDAQHDINAPSATTLLKRFLHH</sequence>
<comment type="caution">
    <text evidence="2">The sequence shown here is derived from an EMBL/GenBank/DDBJ whole genome shotgun (WGS) entry which is preliminary data.</text>
</comment>
<feature type="compositionally biased region" description="Acidic residues" evidence="1">
    <location>
        <begin position="8"/>
        <end position="27"/>
    </location>
</feature>
<accession>A0A833WM49</accession>
<feature type="region of interest" description="Disordered" evidence="1">
    <location>
        <begin position="1"/>
        <end position="54"/>
    </location>
</feature>
<proteinExistence type="predicted"/>
<reference evidence="2" key="1">
    <citation type="submission" date="2020-04" db="EMBL/GenBank/DDBJ databases">
        <title>Hybrid Assembly of Korean Phytophthora infestans isolates.</title>
        <authorList>
            <person name="Prokchorchik M."/>
            <person name="Lee Y."/>
            <person name="Seo J."/>
            <person name="Cho J.-H."/>
            <person name="Park Y.-E."/>
            <person name="Jang D.-C."/>
            <person name="Im J.-S."/>
            <person name="Choi J.-G."/>
            <person name="Park H.-J."/>
            <person name="Lee G.-B."/>
            <person name="Lee Y.-G."/>
            <person name="Hong S.-Y."/>
            <person name="Cho K."/>
            <person name="Sohn K.H."/>
        </authorList>
    </citation>
    <scope>NUCLEOTIDE SEQUENCE</scope>
    <source>
        <strain evidence="2">KR_1_A1</strain>
    </source>
</reference>